<evidence type="ECO:0000313" key="6">
    <source>
        <dbReference type="EMBL" id="GGI72596.1"/>
    </source>
</evidence>
<evidence type="ECO:0000256" key="2">
    <source>
        <dbReference type="ARBA" id="ARBA00022679"/>
    </source>
</evidence>
<evidence type="ECO:0000259" key="4">
    <source>
        <dbReference type="Pfam" id="PF00294"/>
    </source>
</evidence>
<dbReference type="InterPro" id="IPR050306">
    <property type="entry name" value="PfkB_Carbo_kinase"/>
</dbReference>
<dbReference type="GeneID" id="76206010"/>
<dbReference type="SUPFAM" id="SSF53613">
    <property type="entry name" value="Ribokinase-like"/>
    <property type="match status" value="1"/>
</dbReference>
<reference evidence="8" key="3">
    <citation type="submission" date="2022-09" db="EMBL/GenBank/DDBJ databases">
        <title>Complete genome sequence of Vulcanisaeta souniana.</title>
        <authorList>
            <person name="Kato S."/>
            <person name="Itoh T."/>
            <person name="Ohkuma M."/>
        </authorList>
    </citation>
    <scope>NUCLEOTIDE SEQUENCE [LARGE SCALE GENOMIC DNA]</scope>
    <source>
        <strain evidence="8">JCM 11219</strain>
    </source>
</reference>
<reference evidence="6" key="1">
    <citation type="journal article" date="2014" name="Int. J. Syst. Evol. Microbiol.">
        <title>Complete genome sequence of Corynebacterium casei LMG S-19264T (=DSM 44701T), isolated from a smear-ripened cheese.</title>
        <authorList>
            <consortium name="US DOE Joint Genome Institute (JGI-PGF)"/>
            <person name="Walter F."/>
            <person name="Albersmeier A."/>
            <person name="Kalinowski J."/>
            <person name="Ruckert C."/>
        </authorList>
    </citation>
    <scope>NUCLEOTIDE SEQUENCE</scope>
    <source>
        <strain evidence="6">JCM 11219</strain>
    </source>
</reference>
<accession>A0A830E595</accession>
<sequence>MLGIVGHAAIDIIKRGAVLRKSPGGAPTYCSFYLRQLGVDLLPISVVGRDFSEYIMEYARRNIPVDRICVSDGCGTTSYEITYYNDSSRKLRLLSRCRDFVLDDLRNLPGVVVVNPIAREVSLEVLEYIRSNTEFVGVDIQGFIRVFNKDNYVSTAANTDALTKIIKVSDVIKMSIDDLQMPDVNILVNSLARQFPSKAIILSMGARGSLMLHNGHKFQVSTDSVVHVRDPTGAGDVLTCMITHMLSSGEDPLWSFIYSNATAVAKTMGDGPYGTISRAQINEIADVLASRIIKS</sequence>
<dbReference type="RefSeq" id="WP_188602697.1">
    <property type="nucleotide sequence ID" value="NZ_AP026830.1"/>
</dbReference>
<gene>
    <name evidence="6" type="ORF">GCM10007112_06780</name>
    <name evidence="5" type="ORF">Vsou_04560</name>
</gene>
<keyword evidence="2" id="KW-0808">Transferase</keyword>
<dbReference type="AlphaFoldDB" id="A0A830E595"/>
<keyword evidence="3" id="KW-0418">Kinase</keyword>
<feature type="domain" description="Carbohydrate kinase PfkB" evidence="4">
    <location>
        <begin position="150"/>
        <end position="266"/>
    </location>
</feature>
<protein>
    <recommendedName>
        <fullName evidence="4">Carbohydrate kinase PfkB domain-containing protein</fullName>
    </recommendedName>
</protein>
<dbReference type="PANTHER" id="PTHR43085:SF57">
    <property type="entry name" value="CARBOHYDRATE KINASE PFKB DOMAIN-CONTAINING PROTEIN"/>
    <property type="match status" value="1"/>
</dbReference>
<name>A0A830E595_9CREN</name>
<dbReference type="Pfam" id="PF00294">
    <property type="entry name" value="PfkB"/>
    <property type="match status" value="1"/>
</dbReference>
<evidence type="ECO:0000256" key="3">
    <source>
        <dbReference type="ARBA" id="ARBA00022777"/>
    </source>
</evidence>
<dbReference type="GO" id="GO:0016301">
    <property type="term" value="F:kinase activity"/>
    <property type="evidence" value="ECO:0007669"/>
    <property type="project" value="UniProtKB-KW"/>
</dbReference>
<dbReference type="Proteomes" id="UP000657075">
    <property type="component" value="Unassembled WGS sequence"/>
</dbReference>
<reference evidence="5" key="4">
    <citation type="journal article" date="2023" name="Microbiol. Resour. Announc.">
        <title>Complete Genome Sequence of Vulcanisaeta souniana Strain IC-059, a Hyperthermophilic Archaeon Isolated from Hot Spring Water in Japan.</title>
        <authorList>
            <person name="Kato S."/>
            <person name="Itoh T."/>
            <person name="Wu L."/>
            <person name="Ma J."/>
            <person name="Ohkuma M."/>
        </authorList>
    </citation>
    <scope>NUCLEOTIDE SEQUENCE</scope>
    <source>
        <strain evidence="5">JCM 11219</strain>
    </source>
</reference>
<dbReference type="EMBL" id="BMNM01000002">
    <property type="protein sequence ID" value="GGI72596.1"/>
    <property type="molecule type" value="Genomic_DNA"/>
</dbReference>
<dbReference type="Gene3D" id="3.40.1190.20">
    <property type="match status" value="1"/>
</dbReference>
<evidence type="ECO:0000313" key="8">
    <source>
        <dbReference type="Proteomes" id="UP001060771"/>
    </source>
</evidence>
<comment type="similarity">
    <text evidence="1">Belongs to the carbohydrate kinase PfkB family.</text>
</comment>
<evidence type="ECO:0000256" key="1">
    <source>
        <dbReference type="ARBA" id="ARBA00010688"/>
    </source>
</evidence>
<evidence type="ECO:0000313" key="7">
    <source>
        <dbReference type="Proteomes" id="UP000657075"/>
    </source>
</evidence>
<dbReference type="PANTHER" id="PTHR43085">
    <property type="entry name" value="HEXOKINASE FAMILY MEMBER"/>
    <property type="match status" value="1"/>
</dbReference>
<dbReference type="OrthoDB" id="26949at2157"/>
<dbReference type="Proteomes" id="UP001060771">
    <property type="component" value="Chromosome"/>
</dbReference>
<keyword evidence="8" id="KW-1185">Reference proteome</keyword>
<dbReference type="InterPro" id="IPR029056">
    <property type="entry name" value="Ribokinase-like"/>
</dbReference>
<dbReference type="InterPro" id="IPR011611">
    <property type="entry name" value="PfkB_dom"/>
</dbReference>
<evidence type="ECO:0000313" key="5">
    <source>
        <dbReference type="EMBL" id="BDR91363.1"/>
    </source>
</evidence>
<reference evidence="6" key="2">
    <citation type="submission" date="2020-09" db="EMBL/GenBank/DDBJ databases">
        <authorList>
            <person name="Sun Q."/>
            <person name="Ohkuma M."/>
        </authorList>
    </citation>
    <scope>NUCLEOTIDE SEQUENCE</scope>
    <source>
        <strain evidence="6">JCM 11219</strain>
    </source>
</reference>
<organism evidence="6 7">
    <name type="scientific">Vulcanisaeta souniana JCM 11219</name>
    <dbReference type="NCBI Taxonomy" id="1293586"/>
    <lineage>
        <taxon>Archaea</taxon>
        <taxon>Thermoproteota</taxon>
        <taxon>Thermoprotei</taxon>
        <taxon>Thermoproteales</taxon>
        <taxon>Thermoproteaceae</taxon>
        <taxon>Vulcanisaeta</taxon>
    </lineage>
</organism>
<proteinExistence type="inferred from homology"/>
<dbReference type="EMBL" id="AP026830">
    <property type="protein sequence ID" value="BDR91363.1"/>
    <property type="molecule type" value="Genomic_DNA"/>
</dbReference>